<name>A0A7Z7HP33_9PROT</name>
<gene>
    <name evidence="3" type="ORF">SDENCHOL_10481</name>
</gene>
<dbReference type="Gene3D" id="3.10.350.10">
    <property type="entry name" value="LysM domain"/>
    <property type="match status" value="1"/>
</dbReference>
<dbReference type="SUPFAM" id="SSF54106">
    <property type="entry name" value="LysM domain"/>
    <property type="match status" value="1"/>
</dbReference>
<organism evidence="3 4">
    <name type="scientific">Sterolibacterium denitrificans</name>
    <dbReference type="NCBI Taxonomy" id="157592"/>
    <lineage>
        <taxon>Bacteria</taxon>
        <taxon>Pseudomonadati</taxon>
        <taxon>Pseudomonadota</taxon>
        <taxon>Betaproteobacteria</taxon>
        <taxon>Nitrosomonadales</taxon>
        <taxon>Sterolibacteriaceae</taxon>
        <taxon>Sterolibacterium</taxon>
    </lineage>
</organism>
<feature type="signal peptide" evidence="1">
    <location>
        <begin position="1"/>
        <end position="31"/>
    </location>
</feature>
<keyword evidence="4" id="KW-1185">Reference proteome</keyword>
<dbReference type="CDD" id="cd00118">
    <property type="entry name" value="LysM"/>
    <property type="match status" value="1"/>
</dbReference>
<dbReference type="InterPro" id="IPR052196">
    <property type="entry name" value="Bact_Kbp"/>
</dbReference>
<evidence type="ECO:0000259" key="2">
    <source>
        <dbReference type="PROSITE" id="PS51782"/>
    </source>
</evidence>
<protein>
    <submittedName>
        <fullName evidence="3">Peptidoglycan-binding LysM</fullName>
    </submittedName>
</protein>
<dbReference type="Pfam" id="PF01476">
    <property type="entry name" value="LysM"/>
    <property type="match status" value="1"/>
</dbReference>
<dbReference type="PROSITE" id="PS51782">
    <property type="entry name" value="LYSM"/>
    <property type="match status" value="1"/>
</dbReference>
<evidence type="ECO:0000313" key="4">
    <source>
        <dbReference type="Proteomes" id="UP000242886"/>
    </source>
</evidence>
<dbReference type="InterPro" id="IPR018392">
    <property type="entry name" value="LysM"/>
</dbReference>
<proteinExistence type="predicted"/>
<evidence type="ECO:0000313" key="3">
    <source>
        <dbReference type="EMBL" id="SMB22060.1"/>
    </source>
</evidence>
<sequence length="372" mass="40744">MTVTTKTRIISVLLLAYSSLTLGLASPAALAQSQSQLQSQSAEAAAATQGNVLELAENAPDRHVVVRGDTLWGISGMFLKQPWRWPEIWRLNKAQIKDPHWIYPGQIVYLDRSGDQPRLRIGTPVASGPAKVSPKVYAEDNLAAIPSIPQKIIEPFLVQPRVIEAGQLDGAPRIVATQEDRVVVGTGDLAYVTGLQSKQPNWLIYRPGQALIDPEDGQVLGYEAFYLGSARLVREGEPATLEITRVAQEIMRDDRIVPAPLPELINYVPHAPEVPIRSHVMSVYGGVAEGASYSIVTLSRGALEGMEVGHVLALSRTGARVMNRFQDQQESYQLPDERYGLAFVFRVFEHVAYALVMNVNRPVIVGDLAATP</sequence>
<feature type="domain" description="LysM" evidence="2">
    <location>
        <begin position="61"/>
        <end position="110"/>
    </location>
</feature>
<dbReference type="EMBL" id="LT837803">
    <property type="protein sequence ID" value="SMB22060.1"/>
    <property type="molecule type" value="Genomic_DNA"/>
</dbReference>
<dbReference type="InterPro" id="IPR036779">
    <property type="entry name" value="LysM_dom_sf"/>
</dbReference>
<dbReference type="PANTHER" id="PTHR34700:SF4">
    <property type="entry name" value="PHAGE-LIKE ELEMENT PBSX PROTEIN XKDP"/>
    <property type="match status" value="1"/>
</dbReference>
<accession>A0A7Z7HP33</accession>
<reference evidence="3" key="1">
    <citation type="submission" date="2017-03" db="EMBL/GenBank/DDBJ databases">
        <authorList>
            <consortium name="AG Boll"/>
        </authorList>
    </citation>
    <scope>NUCLEOTIDE SEQUENCE [LARGE SCALE GENOMIC DNA]</scope>
    <source>
        <strain evidence="3">Chol</strain>
    </source>
</reference>
<evidence type="ECO:0000256" key="1">
    <source>
        <dbReference type="SAM" id="SignalP"/>
    </source>
</evidence>
<feature type="chain" id="PRO_5031487569" evidence="1">
    <location>
        <begin position="32"/>
        <end position="372"/>
    </location>
</feature>
<dbReference type="PANTHER" id="PTHR34700">
    <property type="entry name" value="POTASSIUM BINDING PROTEIN KBP"/>
    <property type="match status" value="1"/>
</dbReference>
<dbReference type="AlphaFoldDB" id="A0A7Z7HP33"/>
<dbReference type="Proteomes" id="UP000242886">
    <property type="component" value="Chromosome SDENCHOL"/>
</dbReference>
<keyword evidence="1" id="KW-0732">Signal</keyword>